<keyword evidence="4" id="KW-0472">Membrane</keyword>
<evidence type="ECO:0000313" key="5">
    <source>
        <dbReference type="Proteomes" id="UP000294360"/>
    </source>
</evidence>
<dbReference type="Gene3D" id="2.40.160.20">
    <property type="match status" value="1"/>
</dbReference>
<keyword evidence="4" id="KW-0614">Plasmid</keyword>
<dbReference type="InterPro" id="IPR027385">
    <property type="entry name" value="Beta-barrel_OMP"/>
</dbReference>
<evidence type="ECO:0000256" key="2">
    <source>
        <dbReference type="SAM" id="SignalP"/>
    </source>
</evidence>
<keyword evidence="1 2" id="KW-0732">Signal</keyword>
<dbReference type="AlphaFoldDB" id="A0A4U8Z7J7"/>
<evidence type="ECO:0000256" key="1">
    <source>
        <dbReference type="ARBA" id="ARBA00022729"/>
    </source>
</evidence>
<name>A0A4U8Z7J7_METTU</name>
<feature type="chain" id="PRO_5020222548" evidence="2">
    <location>
        <begin position="25"/>
        <end position="272"/>
    </location>
</feature>
<dbReference type="Pfam" id="PF13505">
    <property type="entry name" value="OMP_b-brl"/>
    <property type="match status" value="1"/>
</dbReference>
<dbReference type="KEGG" id="mtun:MTUNDRAET4_0056.2"/>
<dbReference type="OrthoDB" id="9815357at2"/>
<feature type="domain" description="Outer membrane protein beta-barrel" evidence="3">
    <location>
        <begin position="110"/>
        <end position="272"/>
    </location>
</feature>
<dbReference type="InterPro" id="IPR011250">
    <property type="entry name" value="OMP/PagP_B-barrel"/>
</dbReference>
<dbReference type="EMBL" id="LR536452">
    <property type="protein sequence ID" value="VFU17489.1"/>
    <property type="molecule type" value="Genomic_DNA"/>
</dbReference>
<feature type="signal peptide" evidence="2">
    <location>
        <begin position="1"/>
        <end position="24"/>
    </location>
</feature>
<evidence type="ECO:0000313" key="4">
    <source>
        <dbReference type="EMBL" id="VFU17489.1"/>
    </source>
</evidence>
<sequence>MKTSVFTFALTFCAGATFLGSSMAAPLETSPVQPSADAKIVLAYSQLDEPPLAPHNQLKMAQLHKHKSKKHPRRHLARRAIKHKAPRLAHASAPLAQYPRPEISVPRRVFDGPYAGFEAGAQNASGAFRAPAFGSFPPIQPMRGASSSFGPGFWGFAGYNVPVGNVVAGLEGDAGVASPYGGLTGASGSLRARLGVTVSDGVMIYATSGVMIANHANLIQNSGALEAGWTGGGGVETFIAQGLSIRVEYLYGRGVDGHFDTNTIRSGVAVNF</sequence>
<proteinExistence type="predicted"/>
<keyword evidence="4" id="KW-0812">Transmembrane</keyword>
<gene>
    <name evidence="4" type="ORF">MTUNDRAET4_0056</name>
</gene>
<organism evidence="4 5">
    <name type="scientific">Methylocella tundrae</name>
    <dbReference type="NCBI Taxonomy" id="227605"/>
    <lineage>
        <taxon>Bacteria</taxon>
        <taxon>Pseudomonadati</taxon>
        <taxon>Pseudomonadota</taxon>
        <taxon>Alphaproteobacteria</taxon>
        <taxon>Hyphomicrobiales</taxon>
        <taxon>Beijerinckiaceae</taxon>
        <taxon>Methylocella</taxon>
    </lineage>
</organism>
<geneLocation type="plasmid" evidence="4 5">
    <name>3</name>
</geneLocation>
<dbReference type="RefSeq" id="WP_134493290.1">
    <property type="nucleotide sequence ID" value="NZ_CP139087.1"/>
</dbReference>
<evidence type="ECO:0000259" key="3">
    <source>
        <dbReference type="Pfam" id="PF13505"/>
    </source>
</evidence>
<protein>
    <submittedName>
        <fullName evidence="4">Putative OmpA-like transmembrane domain</fullName>
    </submittedName>
</protein>
<reference evidence="4 5" key="1">
    <citation type="submission" date="2019-03" db="EMBL/GenBank/DDBJ databases">
        <authorList>
            <person name="Kox A.R. M."/>
        </authorList>
    </citation>
    <scope>NUCLEOTIDE SEQUENCE [LARGE SCALE GENOMIC DNA]</scope>
    <source>
        <strain evidence="4">MTUNDRAET4 annotated genome</strain>
        <plasmid evidence="5">3</plasmid>
    </source>
</reference>
<accession>A0A4U8Z7J7</accession>
<dbReference type="SUPFAM" id="SSF56925">
    <property type="entry name" value="OMPA-like"/>
    <property type="match status" value="1"/>
</dbReference>
<dbReference type="Proteomes" id="UP000294360">
    <property type="component" value="Plasmid 3"/>
</dbReference>